<organism evidence="7 8">
    <name type="scientific">Plesiocystis pacifica SIR-1</name>
    <dbReference type="NCBI Taxonomy" id="391625"/>
    <lineage>
        <taxon>Bacteria</taxon>
        <taxon>Pseudomonadati</taxon>
        <taxon>Myxococcota</taxon>
        <taxon>Polyangia</taxon>
        <taxon>Nannocystales</taxon>
        <taxon>Nannocystaceae</taxon>
        <taxon>Plesiocystis</taxon>
    </lineage>
</organism>
<dbReference type="STRING" id="391625.PPSIR1_10500"/>
<protein>
    <submittedName>
        <fullName evidence="7">RNA polymerase sigma-70 factor, group 3</fullName>
    </submittedName>
</protein>
<evidence type="ECO:0000313" key="7">
    <source>
        <dbReference type="EMBL" id="EDM73527.1"/>
    </source>
</evidence>
<dbReference type="AlphaFoldDB" id="A6GKS7"/>
<dbReference type="SUPFAM" id="SSF88946">
    <property type="entry name" value="Sigma2 domain of RNA polymerase sigma factors"/>
    <property type="match status" value="1"/>
</dbReference>
<gene>
    <name evidence="7" type="ORF">PPSIR1_10500</name>
</gene>
<dbReference type="NCBIfam" id="TIGR02937">
    <property type="entry name" value="sigma70-ECF"/>
    <property type="match status" value="1"/>
</dbReference>
<dbReference type="GO" id="GO:0006352">
    <property type="term" value="P:DNA-templated transcription initiation"/>
    <property type="evidence" value="ECO:0007669"/>
    <property type="project" value="InterPro"/>
</dbReference>
<evidence type="ECO:0000256" key="4">
    <source>
        <dbReference type="ARBA" id="ARBA00023125"/>
    </source>
</evidence>
<dbReference type="Pfam" id="PF13412">
    <property type="entry name" value="HTH_24"/>
    <property type="match status" value="1"/>
</dbReference>
<feature type="domain" description="RNA polymerase sigma-70 region 2" evidence="6">
    <location>
        <begin position="9"/>
        <end position="75"/>
    </location>
</feature>
<evidence type="ECO:0000256" key="1">
    <source>
        <dbReference type="ARBA" id="ARBA00010641"/>
    </source>
</evidence>
<sequence>MAIDVEATYRRYGPMVLRRCRAMLHDEQQATDAMQDVFVQLLRNHERLEDRGLSSLLYRMATNVCLNKIRSRKRRPEDAQTELLGRIAAASDSSDESRAAARAMLDRVLGREPVSTGTIAVLHFHDGMTLQEVADTVGLSVSGVRKRLRKLKASLEALESQDMRAAGAGGLR</sequence>
<dbReference type="InterPro" id="IPR039425">
    <property type="entry name" value="RNA_pol_sigma-70-like"/>
</dbReference>
<dbReference type="GO" id="GO:0003677">
    <property type="term" value="F:DNA binding"/>
    <property type="evidence" value="ECO:0007669"/>
    <property type="project" value="UniProtKB-KW"/>
</dbReference>
<dbReference type="eggNOG" id="COG1595">
    <property type="taxonomic scope" value="Bacteria"/>
</dbReference>
<dbReference type="Proteomes" id="UP000005801">
    <property type="component" value="Unassembled WGS sequence"/>
</dbReference>
<comment type="caution">
    <text evidence="7">The sequence shown here is derived from an EMBL/GenBank/DDBJ whole genome shotgun (WGS) entry which is preliminary data.</text>
</comment>
<accession>A6GKS7</accession>
<dbReference type="PANTHER" id="PTHR43133">
    <property type="entry name" value="RNA POLYMERASE ECF-TYPE SIGMA FACTO"/>
    <property type="match status" value="1"/>
</dbReference>
<dbReference type="RefSeq" id="WP_006977313.1">
    <property type="nucleotide sequence ID" value="NZ_ABCS01000225.1"/>
</dbReference>
<keyword evidence="4" id="KW-0238">DNA-binding</keyword>
<dbReference type="InterPro" id="IPR013324">
    <property type="entry name" value="RNA_pol_sigma_r3/r4-like"/>
</dbReference>
<dbReference type="InterPro" id="IPR007627">
    <property type="entry name" value="RNA_pol_sigma70_r2"/>
</dbReference>
<dbReference type="Gene3D" id="1.10.10.10">
    <property type="entry name" value="Winged helix-like DNA-binding domain superfamily/Winged helix DNA-binding domain"/>
    <property type="match status" value="1"/>
</dbReference>
<keyword evidence="8" id="KW-1185">Reference proteome</keyword>
<proteinExistence type="inferred from homology"/>
<dbReference type="InterPro" id="IPR036388">
    <property type="entry name" value="WH-like_DNA-bd_sf"/>
</dbReference>
<dbReference type="GO" id="GO:0016987">
    <property type="term" value="F:sigma factor activity"/>
    <property type="evidence" value="ECO:0007669"/>
    <property type="project" value="UniProtKB-KW"/>
</dbReference>
<dbReference type="InterPro" id="IPR014284">
    <property type="entry name" value="RNA_pol_sigma-70_dom"/>
</dbReference>
<dbReference type="SUPFAM" id="SSF88659">
    <property type="entry name" value="Sigma3 and sigma4 domains of RNA polymerase sigma factors"/>
    <property type="match status" value="1"/>
</dbReference>
<dbReference type="Gene3D" id="1.10.1740.10">
    <property type="match status" value="1"/>
</dbReference>
<evidence type="ECO:0000256" key="5">
    <source>
        <dbReference type="ARBA" id="ARBA00023163"/>
    </source>
</evidence>
<keyword evidence="2" id="KW-0805">Transcription regulation</keyword>
<evidence type="ECO:0000313" key="8">
    <source>
        <dbReference type="Proteomes" id="UP000005801"/>
    </source>
</evidence>
<dbReference type="InterPro" id="IPR013325">
    <property type="entry name" value="RNA_pol_sigma_r2"/>
</dbReference>
<dbReference type="EMBL" id="ABCS01000225">
    <property type="protein sequence ID" value="EDM73527.1"/>
    <property type="molecule type" value="Genomic_DNA"/>
</dbReference>
<name>A6GKS7_9BACT</name>
<keyword evidence="5" id="KW-0804">Transcription</keyword>
<dbReference type="Pfam" id="PF04542">
    <property type="entry name" value="Sigma70_r2"/>
    <property type="match status" value="1"/>
</dbReference>
<evidence type="ECO:0000256" key="2">
    <source>
        <dbReference type="ARBA" id="ARBA00023015"/>
    </source>
</evidence>
<comment type="similarity">
    <text evidence="1">Belongs to the sigma-70 factor family. ECF subfamily.</text>
</comment>
<evidence type="ECO:0000256" key="3">
    <source>
        <dbReference type="ARBA" id="ARBA00023082"/>
    </source>
</evidence>
<dbReference type="PANTHER" id="PTHR43133:SF8">
    <property type="entry name" value="RNA POLYMERASE SIGMA FACTOR HI_1459-RELATED"/>
    <property type="match status" value="1"/>
</dbReference>
<evidence type="ECO:0000259" key="6">
    <source>
        <dbReference type="Pfam" id="PF04542"/>
    </source>
</evidence>
<reference evidence="7 8" key="1">
    <citation type="submission" date="2007-06" db="EMBL/GenBank/DDBJ databases">
        <authorList>
            <person name="Shimkets L."/>
            <person name="Ferriera S."/>
            <person name="Johnson J."/>
            <person name="Kravitz S."/>
            <person name="Beeson K."/>
            <person name="Sutton G."/>
            <person name="Rogers Y.-H."/>
            <person name="Friedman R."/>
            <person name="Frazier M."/>
            <person name="Venter J.C."/>
        </authorList>
    </citation>
    <scope>NUCLEOTIDE SEQUENCE [LARGE SCALE GENOMIC DNA]</scope>
    <source>
        <strain evidence="7 8">SIR-1</strain>
    </source>
</reference>
<keyword evidence="3" id="KW-0731">Sigma factor</keyword>
<dbReference type="OrthoDB" id="9803203at2"/>